<feature type="chain" id="PRO_5012548157" evidence="2">
    <location>
        <begin position="21"/>
        <end position="736"/>
    </location>
</feature>
<dbReference type="SUPFAM" id="SSF50985">
    <property type="entry name" value="RCC1/BLIP-II"/>
    <property type="match status" value="1"/>
</dbReference>
<dbReference type="InterPro" id="IPR009091">
    <property type="entry name" value="RCC1/BLIP-II"/>
</dbReference>
<accession>A0A1Q9CDB5</accession>
<name>A0A1Q9CDB5_SYMMI</name>
<evidence type="ECO:0000313" key="4">
    <source>
        <dbReference type="Proteomes" id="UP000186817"/>
    </source>
</evidence>
<sequence>MLATNVTIMSLMLEVSLISGKTVSLQAHEDESVESLRLRAQRALGKRKGRLVNSNGSVPDGVPLKQARLQQAEPLTLLFRSVEICGNSSFAAILGDGSVVTWGEADDSDEDDAGGGRVVLGQLNNVQQIQATGGAFAAILTDGSVVTWGDADAGGDSRSVSDKLKNVQQIQATRLAFAAIVGDGSVVTWGHADFGGDSSAVRDQLKNVQHIQSSLTAFAAILGDGSVVTWGRAAMGGDSSAVRDKLRNVQQVQSAEEAFAAILGDGSVVTWGMAQHGGDSSGVRDQLKNVQQIQAAAFAFAAILGDGSVVTWGDAVVGGDSSAVQDQLKNVQQIQANRTAFAAIPEDGSVVTWGIAQHGGDSTAVRDQLKNVQQIQATRLAFAAIVGDGSVVTWGHADFGGDSSAVRDQLKNVQQIQATRYAFAILGNGLVVTWGSARFGGDSSAVQGQLKNVQHIQATSYAFAAILGDDSVVTWGVPQCKVLLEKVVFDALTALQGGNATEEDLGVLQPELVLQENYATQWRNLATGQVATVRTNLQAQQVAHLADFLYACEAGIEEDRNSKPEAPNAELSFRGLTPFQELEVWWAKAKGWKDAGEPAFEEPSEDEDEGQNAQDSTFKEHNYHGDIELDTYQERGHIREFLNGTCGRDGIAQMLWEMIEVELHQEQHEVRYCYRIGTNITAKRAFVAARKHISDQVPCLKFTHILPDVHGKGCSLRPAIEVRDQNSGCWAGYQKE</sequence>
<reference evidence="3 4" key="1">
    <citation type="submission" date="2016-02" db="EMBL/GenBank/DDBJ databases">
        <title>Genome analysis of coral dinoflagellate symbionts highlights evolutionary adaptations to a symbiotic lifestyle.</title>
        <authorList>
            <person name="Aranda M."/>
            <person name="Li Y."/>
            <person name="Liew Y.J."/>
            <person name="Baumgarten S."/>
            <person name="Simakov O."/>
            <person name="Wilson M."/>
            <person name="Piel J."/>
            <person name="Ashoor H."/>
            <person name="Bougouffa S."/>
            <person name="Bajic V.B."/>
            <person name="Ryu T."/>
            <person name="Ravasi T."/>
            <person name="Bayer T."/>
            <person name="Micklem G."/>
            <person name="Kim H."/>
            <person name="Bhak J."/>
            <person name="Lajeunesse T.C."/>
            <person name="Voolstra C.R."/>
        </authorList>
    </citation>
    <scope>NUCLEOTIDE SEQUENCE [LARGE SCALE GENOMIC DNA]</scope>
    <source>
        <strain evidence="3 4">CCMP2467</strain>
    </source>
</reference>
<proteinExistence type="predicted"/>
<dbReference type="AlphaFoldDB" id="A0A1Q9CDB5"/>
<dbReference type="InterPro" id="IPR051553">
    <property type="entry name" value="Ran_GTPase-activating"/>
</dbReference>
<dbReference type="PANTHER" id="PTHR45982">
    <property type="entry name" value="REGULATOR OF CHROMOSOME CONDENSATION"/>
    <property type="match status" value="1"/>
</dbReference>
<dbReference type="PANTHER" id="PTHR45982:SF1">
    <property type="entry name" value="REGULATOR OF CHROMOSOME CONDENSATION"/>
    <property type="match status" value="1"/>
</dbReference>
<gene>
    <name evidence="3" type="primary">HERC1</name>
    <name evidence="3" type="ORF">AK812_SmicGene38616</name>
</gene>
<evidence type="ECO:0000313" key="3">
    <source>
        <dbReference type="EMBL" id="OLP80908.1"/>
    </source>
</evidence>
<evidence type="ECO:0000256" key="1">
    <source>
        <dbReference type="SAM" id="MobiDB-lite"/>
    </source>
</evidence>
<keyword evidence="2" id="KW-0732">Signal</keyword>
<feature type="region of interest" description="Disordered" evidence="1">
    <location>
        <begin position="596"/>
        <end position="620"/>
    </location>
</feature>
<dbReference type="OrthoDB" id="10281681at2759"/>
<dbReference type="Proteomes" id="UP000186817">
    <property type="component" value="Unassembled WGS sequence"/>
</dbReference>
<keyword evidence="4" id="KW-1185">Reference proteome</keyword>
<dbReference type="Gene3D" id="2.130.10.30">
    <property type="entry name" value="Regulator of chromosome condensation 1/beta-lactamase-inhibitor protein II"/>
    <property type="match status" value="2"/>
</dbReference>
<comment type="caution">
    <text evidence="3">The sequence shown here is derived from an EMBL/GenBank/DDBJ whole genome shotgun (WGS) entry which is preliminary data.</text>
</comment>
<feature type="compositionally biased region" description="Acidic residues" evidence="1">
    <location>
        <begin position="599"/>
        <end position="610"/>
    </location>
</feature>
<feature type="signal peptide" evidence="2">
    <location>
        <begin position="1"/>
        <end position="20"/>
    </location>
</feature>
<evidence type="ECO:0000256" key="2">
    <source>
        <dbReference type="SAM" id="SignalP"/>
    </source>
</evidence>
<dbReference type="EMBL" id="LSRX01001333">
    <property type="protein sequence ID" value="OLP80908.1"/>
    <property type="molecule type" value="Genomic_DNA"/>
</dbReference>
<protein>
    <submittedName>
        <fullName evidence="3">Putative E3 ubiquitin-protein ligase HERC1</fullName>
    </submittedName>
</protein>
<organism evidence="3 4">
    <name type="scientific">Symbiodinium microadriaticum</name>
    <name type="common">Dinoflagellate</name>
    <name type="synonym">Zooxanthella microadriatica</name>
    <dbReference type="NCBI Taxonomy" id="2951"/>
    <lineage>
        <taxon>Eukaryota</taxon>
        <taxon>Sar</taxon>
        <taxon>Alveolata</taxon>
        <taxon>Dinophyceae</taxon>
        <taxon>Suessiales</taxon>
        <taxon>Symbiodiniaceae</taxon>
        <taxon>Symbiodinium</taxon>
    </lineage>
</organism>